<evidence type="ECO:0000313" key="3">
    <source>
        <dbReference type="Proteomes" id="UP000603708"/>
    </source>
</evidence>
<reference evidence="2" key="1">
    <citation type="journal article" date="2014" name="Int. J. Syst. Evol. Microbiol.">
        <title>Complete genome sequence of Corynebacterium casei LMG S-19264T (=DSM 44701T), isolated from a smear-ripened cheese.</title>
        <authorList>
            <consortium name="US DOE Joint Genome Institute (JGI-PGF)"/>
            <person name="Walter F."/>
            <person name="Albersmeier A."/>
            <person name="Kalinowski J."/>
            <person name="Ruckert C."/>
        </authorList>
    </citation>
    <scope>NUCLEOTIDE SEQUENCE</scope>
    <source>
        <strain evidence="2">JCM 5069</strain>
    </source>
</reference>
<dbReference type="InterPro" id="IPR011322">
    <property type="entry name" value="N-reg_PII-like_a/b"/>
</dbReference>
<name>A0A919KZ36_9ACTN</name>
<evidence type="ECO:0000256" key="1">
    <source>
        <dbReference type="ARBA" id="ARBA00010554"/>
    </source>
</evidence>
<comment type="similarity">
    <text evidence="1">Belongs to the UPF0166 family.</text>
</comment>
<evidence type="ECO:0000313" key="2">
    <source>
        <dbReference type="EMBL" id="GHH76976.1"/>
    </source>
</evidence>
<dbReference type="AlphaFoldDB" id="A0A919KZ36"/>
<dbReference type="InterPro" id="IPR003793">
    <property type="entry name" value="UPF0166"/>
</dbReference>
<dbReference type="Proteomes" id="UP000603708">
    <property type="component" value="Unassembled WGS sequence"/>
</dbReference>
<keyword evidence="3" id="KW-1185">Reference proteome</keyword>
<organism evidence="2 3">
    <name type="scientific">Streptomyces sulfonofaciens</name>
    <dbReference type="NCBI Taxonomy" id="68272"/>
    <lineage>
        <taxon>Bacteria</taxon>
        <taxon>Bacillati</taxon>
        <taxon>Actinomycetota</taxon>
        <taxon>Actinomycetes</taxon>
        <taxon>Kitasatosporales</taxon>
        <taxon>Streptomycetaceae</taxon>
        <taxon>Streptomyces</taxon>
    </lineage>
</organism>
<dbReference type="EMBL" id="BNCD01000005">
    <property type="protein sequence ID" value="GHH76976.1"/>
    <property type="molecule type" value="Genomic_DNA"/>
</dbReference>
<evidence type="ECO:0008006" key="4">
    <source>
        <dbReference type="Google" id="ProtNLM"/>
    </source>
</evidence>
<dbReference type="RefSeq" id="WP_189930941.1">
    <property type="nucleotide sequence ID" value="NZ_BNCD01000005.1"/>
</dbReference>
<gene>
    <name evidence="2" type="ORF">GCM10018793_24140</name>
</gene>
<dbReference type="SUPFAM" id="SSF54913">
    <property type="entry name" value="GlnB-like"/>
    <property type="match status" value="1"/>
</dbReference>
<protein>
    <recommendedName>
        <fullName evidence="4">DUF190 domain-containing protein</fullName>
    </recommendedName>
</protein>
<reference evidence="2" key="2">
    <citation type="submission" date="2020-09" db="EMBL/GenBank/DDBJ databases">
        <authorList>
            <person name="Sun Q."/>
            <person name="Ohkuma M."/>
        </authorList>
    </citation>
    <scope>NUCLEOTIDE SEQUENCE</scope>
    <source>
        <strain evidence="2">JCM 5069</strain>
    </source>
</reference>
<comment type="caution">
    <text evidence="2">The sequence shown here is derived from an EMBL/GenBank/DDBJ whole genome shotgun (WGS) entry which is preliminary data.</text>
</comment>
<dbReference type="PANTHER" id="PTHR35983">
    <property type="entry name" value="UPF0166 PROTEIN TM_0021"/>
    <property type="match status" value="1"/>
</dbReference>
<accession>A0A919KZ36</accession>
<dbReference type="PANTHER" id="PTHR35983:SF1">
    <property type="entry name" value="UPF0166 PROTEIN TM_0021"/>
    <property type="match status" value="1"/>
</dbReference>
<proteinExistence type="inferred from homology"/>
<dbReference type="InterPro" id="IPR015867">
    <property type="entry name" value="N-reg_PII/ATP_PRibTrfase_C"/>
</dbReference>
<dbReference type="Pfam" id="PF02641">
    <property type="entry name" value="DUF190"/>
    <property type="match status" value="1"/>
</dbReference>
<sequence length="122" mass="13482">MTPRALVPACRLTVTVLNRSRWKHTPLYVEILTRAKRYGLRNATVLRAVEGFGADGVVGTARVLGLGDRAPLMLVMTDEEPRISGFLDELDPLMEIESMVVERVHQVVVSVPGAGQQMQERA</sequence>
<dbReference type="Gene3D" id="3.30.70.120">
    <property type="match status" value="1"/>
</dbReference>